<accession>A0AAV2VKV1</accession>
<dbReference type="SUPFAM" id="SSF51126">
    <property type="entry name" value="Pectin lyase-like"/>
    <property type="match status" value="1"/>
</dbReference>
<dbReference type="Gene3D" id="2.60.40.2700">
    <property type="match status" value="1"/>
</dbReference>
<dbReference type="RefSeq" id="WP_022610684.1">
    <property type="nucleotide sequence ID" value="NZ_LK391965.1"/>
</dbReference>
<comment type="caution">
    <text evidence="1">The sequence shown here is derived from an EMBL/GenBank/DDBJ whole genome shotgun (WGS) entry which is preliminary data.</text>
</comment>
<name>A0AAV2VKV1_9VIBR</name>
<gene>
    <name evidence="1" type="ORF">VIBNISOn1_1350028</name>
</gene>
<dbReference type="EMBL" id="CAOF01000041">
    <property type="protein sequence ID" value="CCO45064.1"/>
    <property type="molecule type" value="Genomic_DNA"/>
</dbReference>
<organism evidence="1 2">
    <name type="scientific">Vibrio nigripulchritudo SOn1</name>
    <dbReference type="NCBI Taxonomy" id="1238450"/>
    <lineage>
        <taxon>Bacteria</taxon>
        <taxon>Pseudomonadati</taxon>
        <taxon>Pseudomonadota</taxon>
        <taxon>Gammaproteobacteria</taxon>
        <taxon>Vibrionales</taxon>
        <taxon>Vibrionaceae</taxon>
        <taxon>Vibrio</taxon>
    </lineage>
</organism>
<dbReference type="Proteomes" id="UP000018211">
    <property type="component" value="Unassembled WGS sequence"/>
</dbReference>
<sequence length="738" mass="81479">MTIELKKRDYAITIHDIDLDYIKGSEVRIIEDGFIHHYLAISDIPQGVPISNPLWEHLYSVKRDTSIASQRGLIPELDMDNLPPPFDTLEGRDREYLFFECLRVGIDSPNGYVLGRIGKNQFGDQWSLAGNSAGFQLIDGVLSVQDSSQITTTDTRVIEVSRTRGNHTQTTKLEVSVYDDAMNARFVVQHGNAGNDGKQPHKPILESELSVPVSYLIHKIYYRRGDTFELGIIMNNDQTYGAFGDPLLSKPKMIVTANTALIQSSGNYREHLVEGGRLPPKMVGGVLVKGKIIAPKENIVIKDIEFDSRNSDLSGTEMTGHIPIYIYGTININLLRISLSGNNDSANSSGIRLVECKGTKIEFLRVKDVYGDGVYGKGVNKGGGVQRPMEIAFSYFDAPKGGRADCIQFTEQGSGLGARCYDIWVHDCVCLQSAESNSLKGSMAIEANYYLVENCIFGGKFFGVGLAGRKGTYRHNLVYFGGIPADHPAVSNTSGIGSASELVSHSISMYDNTIGGHLGMASGILISGYNLGDTNDRENEQRRFDILVNHNRVSAVRWCVGIRVPWTGEIVNNLSFDNTISDVYLRGNSDVLGDYVRYARDSNGDIIKDGNNQPVVEEVLSTINHQIIETPKLSSKAFRLSRPLLPITGTPAVGNTLSVSADSELKDDEKVESYQWRMNGQLIPNANQASYTVTELVEDPRKPRFSSMNSAEFSCVVTISKNGDRNQIDFLYSEYLRA</sequence>
<proteinExistence type="predicted"/>
<protein>
    <submittedName>
        <fullName evidence="1">Uncharacterized protein</fullName>
    </submittedName>
</protein>
<dbReference type="AlphaFoldDB" id="A0AAV2VKV1"/>
<dbReference type="InterPro" id="IPR011050">
    <property type="entry name" value="Pectin_lyase_fold/virulence"/>
</dbReference>
<evidence type="ECO:0000313" key="1">
    <source>
        <dbReference type="EMBL" id="CCO45064.1"/>
    </source>
</evidence>
<reference evidence="1 2" key="1">
    <citation type="journal article" date="2013" name="ISME J.">
        <title>Comparative genomics of pathogenic lineages of Vibrio nigripulchritudo identifies virulence-associated traits.</title>
        <authorList>
            <person name="Goudenege D."/>
            <person name="Labreuche Y."/>
            <person name="Krin E."/>
            <person name="Ansquer D."/>
            <person name="Mangenot S."/>
            <person name="Calteau A."/>
            <person name="Medigue C."/>
            <person name="Mazel D."/>
            <person name="Polz M.F."/>
            <person name="Le Roux F."/>
        </authorList>
    </citation>
    <scope>NUCLEOTIDE SEQUENCE [LARGE SCALE GENOMIC DNA]</scope>
    <source>
        <strain evidence="1 2">SOn1</strain>
    </source>
</reference>
<evidence type="ECO:0000313" key="2">
    <source>
        <dbReference type="Proteomes" id="UP000018211"/>
    </source>
</evidence>